<feature type="domain" description="EF-hand" evidence="14">
    <location>
        <begin position="120"/>
        <end position="155"/>
    </location>
</feature>
<comment type="caution">
    <text evidence="15">The sequence shown here is derived from an EMBL/GenBank/DDBJ whole genome shotgun (WGS) entry which is preliminary data.</text>
</comment>
<dbReference type="InterPro" id="IPR011992">
    <property type="entry name" value="EF-hand-dom_pair"/>
</dbReference>
<keyword evidence="3 13" id="KW-0732">Signal</keyword>
<feature type="compositionally biased region" description="Basic and acidic residues" evidence="12">
    <location>
        <begin position="50"/>
        <end position="61"/>
    </location>
</feature>
<dbReference type="AlphaFoldDB" id="A0AAN9Z5Q4"/>
<dbReference type="SUPFAM" id="SSF47473">
    <property type="entry name" value="EF-hand"/>
    <property type="match status" value="2"/>
</dbReference>
<dbReference type="Pfam" id="PF13499">
    <property type="entry name" value="EF-hand_7"/>
    <property type="match status" value="2"/>
</dbReference>
<dbReference type="PROSITE" id="PS50222">
    <property type="entry name" value="EF_HAND_2"/>
    <property type="match status" value="3"/>
</dbReference>
<evidence type="ECO:0000256" key="1">
    <source>
        <dbReference type="ARBA" id="ARBA00004319"/>
    </source>
</evidence>
<dbReference type="PROSITE" id="PS51257">
    <property type="entry name" value="PROKAR_LIPOPROTEIN"/>
    <property type="match status" value="1"/>
</dbReference>
<dbReference type="PANTHER" id="PTHR10827:SF95">
    <property type="entry name" value="LD34388P"/>
    <property type="match status" value="1"/>
</dbReference>
<keyword evidence="5" id="KW-0256">Endoplasmic reticulum</keyword>
<evidence type="ECO:0000259" key="14">
    <source>
        <dbReference type="PROSITE" id="PS50222"/>
    </source>
</evidence>
<dbReference type="GO" id="GO:0005788">
    <property type="term" value="C:endoplasmic reticulum lumen"/>
    <property type="evidence" value="ECO:0007669"/>
    <property type="project" value="UniProtKB-SubCell"/>
</dbReference>
<evidence type="ECO:0000256" key="13">
    <source>
        <dbReference type="SAM" id="SignalP"/>
    </source>
</evidence>
<evidence type="ECO:0000256" key="3">
    <source>
        <dbReference type="ARBA" id="ARBA00022729"/>
    </source>
</evidence>
<evidence type="ECO:0000256" key="12">
    <source>
        <dbReference type="SAM" id="MobiDB-lite"/>
    </source>
</evidence>
<evidence type="ECO:0000256" key="2">
    <source>
        <dbReference type="ARBA" id="ARBA00022723"/>
    </source>
</evidence>
<dbReference type="Proteomes" id="UP001378592">
    <property type="component" value="Unassembled WGS sequence"/>
</dbReference>
<dbReference type="GO" id="GO:0005509">
    <property type="term" value="F:calcium ion binding"/>
    <property type="evidence" value="ECO:0007669"/>
    <property type="project" value="InterPro"/>
</dbReference>
<dbReference type="PANTHER" id="PTHR10827">
    <property type="entry name" value="RETICULOCALBIN"/>
    <property type="match status" value="1"/>
</dbReference>
<name>A0AAN9Z5Q4_9ORTH</name>
<dbReference type="InterPro" id="IPR018247">
    <property type="entry name" value="EF_Hand_1_Ca_BS"/>
</dbReference>
<accession>A0AAN9Z5Q4</accession>
<dbReference type="SMART" id="SM00054">
    <property type="entry name" value="EFh"/>
    <property type="match status" value="4"/>
</dbReference>
<protein>
    <recommendedName>
        <fullName evidence="11">Reticulocalbin-3</fullName>
    </recommendedName>
</protein>
<dbReference type="GO" id="GO:0015031">
    <property type="term" value="P:protein transport"/>
    <property type="evidence" value="ECO:0007669"/>
    <property type="project" value="UniProtKB-ARBA"/>
</dbReference>
<dbReference type="CDD" id="cd16227">
    <property type="entry name" value="EFh_CREC_RCN2_like"/>
    <property type="match status" value="1"/>
</dbReference>
<evidence type="ECO:0000256" key="5">
    <source>
        <dbReference type="ARBA" id="ARBA00022824"/>
    </source>
</evidence>
<evidence type="ECO:0000256" key="11">
    <source>
        <dbReference type="ARBA" id="ARBA00072696"/>
    </source>
</evidence>
<dbReference type="InterPro" id="IPR002048">
    <property type="entry name" value="EF_hand_dom"/>
</dbReference>
<keyword evidence="8" id="KW-0143">Chaperone</keyword>
<dbReference type="Pfam" id="PF13833">
    <property type="entry name" value="EF-hand_8"/>
    <property type="match status" value="1"/>
</dbReference>
<evidence type="ECO:0000256" key="9">
    <source>
        <dbReference type="ARBA" id="ARBA00056975"/>
    </source>
</evidence>
<dbReference type="PROSITE" id="PS00018">
    <property type="entry name" value="EF_HAND_1"/>
    <property type="match status" value="5"/>
</dbReference>
<feature type="domain" description="EF-hand" evidence="14">
    <location>
        <begin position="177"/>
        <end position="212"/>
    </location>
</feature>
<dbReference type="FunFam" id="1.10.238.10:FF:000104">
    <property type="entry name" value="calumenin isoform X1"/>
    <property type="match status" value="1"/>
</dbReference>
<keyword evidence="6" id="KW-0106">Calcium</keyword>
<evidence type="ECO:0000313" key="15">
    <source>
        <dbReference type="EMBL" id="KAK7862605.1"/>
    </source>
</evidence>
<evidence type="ECO:0000256" key="7">
    <source>
        <dbReference type="ARBA" id="ARBA00023180"/>
    </source>
</evidence>
<evidence type="ECO:0000256" key="10">
    <source>
        <dbReference type="ARBA" id="ARBA00063143"/>
    </source>
</evidence>
<comment type="subunit">
    <text evidence="10">Interacts with PCSK6 (immature form including the propeptide); probably involved in the maturation and the secretion of PCSK6.</text>
</comment>
<feature type="region of interest" description="Disordered" evidence="12">
    <location>
        <begin position="25"/>
        <end position="61"/>
    </location>
</feature>
<keyword evidence="16" id="KW-1185">Reference proteome</keyword>
<dbReference type="Gene3D" id="1.10.238.10">
    <property type="entry name" value="EF-hand"/>
    <property type="match status" value="3"/>
</dbReference>
<gene>
    <name evidence="15" type="ORF">R5R35_005642</name>
</gene>
<feature type="chain" id="PRO_5042950704" description="Reticulocalbin-3" evidence="13">
    <location>
        <begin position="21"/>
        <end position="341"/>
    </location>
</feature>
<evidence type="ECO:0000256" key="6">
    <source>
        <dbReference type="ARBA" id="ARBA00022837"/>
    </source>
</evidence>
<evidence type="ECO:0000256" key="8">
    <source>
        <dbReference type="ARBA" id="ARBA00023186"/>
    </source>
</evidence>
<feature type="signal peptide" evidence="13">
    <location>
        <begin position="1"/>
        <end position="20"/>
    </location>
</feature>
<keyword evidence="7" id="KW-0325">Glycoprotein</keyword>
<organism evidence="15 16">
    <name type="scientific">Gryllus longicercus</name>
    <dbReference type="NCBI Taxonomy" id="2509291"/>
    <lineage>
        <taxon>Eukaryota</taxon>
        <taxon>Metazoa</taxon>
        <taxon>Ecdysozoa</taxon>
        <taxon>Arthropoda</taxon>
        <taxon>Hexapoda</taxon>
        <taxon>Insecta</taxon>
        <taxon>Pterygota</taxon>
        <taxon>Neoptera</taxon>
        <taxon>Polyneoptera</taxon>
        <taxon>Orthoptera</taxon>
        <taxon>Ensifera</taxon>
        <taxon>Gryllidea</taxon>
        <taxon>Grylloidea</taxon>
        <taxon>Gryllidae</taxon>
        <taxon>Gryllinae</taxon>
        <taxon>Gryllus</taxon>
    </lineage>
</organism>
<evidence type="ECO:0000313" key="16">
    <source>
        <dbReference type="Proteomes" id="UP001378592"/>
    </source>
</evidence>
<sequence length="341" mass="39334">MSSKTRGLLLLVFITSFVSCHSTPASHLHTQHHHGSEREEDGGFSPRNSHHYDDDGGHHSEFDHEAILGSVKDAEEFDQLEPEEAKKRLRILLLKMDLNSDELIERNELHAWILRSFKMLSEEESQDRFEDADENEDGKVTWKEYLSDSYGLQDENGQVIEEDEDEENLDVRSDNSKLIQDDKIMFEAADRNKDGVLDNSEFVLFTHPEEHPEMLPLVLQQTLTDKDTDKDGFISFQEFIGDQGKKHDKEWLISEKEKFDHEYDKDGDGRLNGPEILSWIVPSNDEIAEEEVSHLFASSDDNEDGVLSFQEILDHHQTFVGSEATDYGDHLHNIHVFQDEL</sequence>
<proteinExistence type="predicted"/>
<keyword evidence="2" id="KW-0479">Metal-binding</keyword>
<feature type="domain" description="EF-hand" evidence="14">
    <location>
        <begin position="287"/>
        <end position="322"/>
    </location>
</feature>
<comment type="subcellular location">
    <subcellularLocation>
        <location evidence="1">Endoplasmic reticulum lumen</location>
    </subcellularLocation>
</comment>
<evidence type="ECO:0000256" key="4">
    <source>
        <dbReference type="ARBA" id="ARBA00022737"/>
    </source>
</evidence>
<dbReference type="EMBL" id="JAZDUA010000268">
    <property type="protein sequence ID" value="KAK7862605.1"/>
    <property type="molecule type" value="Genomic_DNA"/>
</dbReference>
<keyword evidence="4" id="KW-0677">Repeat</keyword>
<reference evidence="15 16" key="1">
    <citation type="submission" date="2024-03" db="EMBL/GenBank/DDBJ databases">
        <title>The genome assembly and annotation of the cricket Gryllus longicercus Weissman &amp; Gray.</title>
        <authorList>
            <person name="Szrajer S."/>
            <person name="Gray D."/>
            <person name="Ylla G."/>
        </authorList>
    </citation>
    <scope>NUCLEOTIDE SEQUENCE [LARGE SCALE GENOMIC DNA]</scope>
    <source>
        <strain evidence="15">DAG 2021-001</strain>
        <tissue evidence="15">Whole body minus gut</tissue>
    </source>
</reference>
<comment type="function">
    <text evidence="9">Probable molecular chaperone assisting protein biosynthesis and transport in the endoplasmic reticulum. Required for the proper biosynthesis and transport of pulmonary surfactant-associated protein A/SP-A, pulmonary surfactant-associated protein D/SP-D and the lipid transporter ABCA3. By regulating both the proper expression and the degradation through the endoplasmic reticulum-associated protein degradation pathway of these proteins plays a crucial role in pulmonary surfactant homeostasis. Has an anti-fibrotic activity by negatively regulating the secretion of type I and type III collagens. This calcium-binding protein also transiently associates with immature PCSK6 and regulates its secretion.</text>
</comment>